<sequence>MTRRARAADLALVRAVSSSRPLLGDAALRRLSQSANHSRLWIVVSLALAASGGSRRRAAVRGLLSVVGASALANGLLKPIFPRDRPPVDSAPVLRRLLDPPLSSSFPSGHSASAAAFAAGVALESPAAGLAIAPLAAAVAYSRVHVGVHWPSDVVAGAALGTAVALSTRRWWAVRSEDPAELASGGNAPALPGGEGMVILVNPSAGVRDSDQNTAGIVAMLEEHLPKAELFEPDTDRDFAEQLTERIGADTQALGVCGGDGTVATAVGVAIEAGLPLAVFPGGTLNHFARDTGLVDVEACARGIETGESAMADIGHVSVDDEPGRYFINTASMGGYPDSVLLRDEWEPKIGKWPAAAAAMVAVLAVAKPLVVSIDGRRESIWMIFVGNGKYAPADQVPMSRPSMSGGVLDIRYLRANMKLSRTRLLFAALTGTLGSSPTYTHLREPSIRVQDLQKTLTVAVDGEVYGEGRAFEFDARPSLLTLYQPVGNKS</sequence>
<dbReference type="GO" id="GO:0005886">
    <property type="term" value="C:plasma membrane"/>
    <property type="evidence" value="ECO:0007669"/>
    <property type="project" value="UniProtKB-SubCell"/>
</dbReference>
<evidence type="ECO:0000256" key="2">
    <source>
        <dbReference type="ARBA" id="ARBA00022475"/>
    </source>
</evidence>
<reference evidence="8" key="2">
    <citation type="submission" date="2020-09" db="EMBL/GenBank/DDBJ databases">
        <authorList>
            <person name="Sun Q."/>
            <person name="Sedlacek I."/>
        </authorList>
    </citation>
    <scope>NUCLEOTIDE SEQUENCE</scope>
    <source>
        <strain evidence="8">CCM 7905</strain>
    </source>
</reference>
<organism evidence="8 9">
    <name type="scientific">Rhodococcoides trifolii</name>
    <dbReference type="NCBI Taxonomy" id="908250"/>
    <lineage>
        <taxon>Bacteria</taxon>
        <taxon>Bacillati</taxon>
        <taxon>Actinomycetota</taxon>
        <taxon>Actinomycetes</taxon>
        <taxon>Mycobacteriales</taxon>
        <taxon>Nocardiaceae</taxon>
        <taxon>Rhodococcoides</taxon>
    </lineage>
</organism>
<evidence type="ECO:0000256" key="5">
    <source>
        <dbReference type="ARBA" id="ARBA00022989"/>
    </source>
</evidence>
<dbReference type="SUPFAM" id="SSF48317">
    <property type="entry name" value="Acid phosphatase/Vanadium-dependent haloperoxidase"/>
    <property type="match status" value="1"/>
</dbReference>
<dbReference type="Gene3D" id="2.60.200.40">
    <property type="match status" value="1"/>
</dbReference>
<feature type="domain" description="DAGKc" evidence="7">
    <location>
        <begin position="240"/>
        <end position="321"/>
    </location>
</feature>
<evidence type="ECO:0000256" key="6">
    <source>
        <dbReference type="ARBA" id="ARBA00023136"/>
    </source>
</evidence>
<keyword evidence="6" id="KW-0472">Membrane</keyword>
<dbReference type="Pfam" id="PF01569">
    <property type="entry name" value="PAP2"/>
    <property type="match status" value="1"/>
</dbReference>
<evidence type="ECO:0000256" key="3">
    <source>
        <dbReference type="ARBA" id="ARBA00022692"/>
    </source>
</evidence>
<dbReference type="SMART" id="SM00046">
    <property type="entry name" value="DAGKc"/>
    <property type="match status" value="1"/>
</dbReference>
<dbReference type="InterPro" id="IPR001206">
    <property type="entry name" value="Diacylglycerol_kinase_cat_dom"/>
</dbReference>
<evidence type="ECO:0000256" key="4">
    <source>
        <dbReference type="ARBA" id="ARBA00022801"/>
    </source>
</evidence>
<comment type="subcellular location">
    <subcellularLocation>
        <location evidence="1">Cell membrane</location>
        <topology evidence="1">Multi-pass membrane protein</topology>
    </subcellularLocation>
</comment>
<protein>
    <submittedName>
        <fullName evidence="8">Glycerophosphatase</fullName>
    </submittedName>
</protein>
<dbReference type="SMART" id="SM00014">
    <property type="entry name" value="acidPPc"/>
    <property type="match status" value="1"/>
</dbReference>
<keyword evidence="5" id="KW-1133">Transmembrane helix</keyword>
<name>A0A917D429_9NOCA</name>
<comment type="caution">
    <text evidence="8">The sequence shown here is derived from an EMBL/GenBank/DDBJ whole genome shotgun (WGS) entry which is preliminary data.</text>
</comment>
<evidence type="ECO:0000313" key="8">
    <source>
        <dbReference type="EMBL" id="GGG10176.1"/>
    </source>
</evidence>
<accession>A0A917D429</accession>
<dbReference type="CDD" id="cd01610">
    <property type="entry name" value="PAP2_like"/>
    <property type="match status" value="1"/>
</dbReference>
<evidence type="ECO:0000256" key="1">
    <source>
        <dbReference type="ARBA" id="ARBA00004651"/>
    </source>
</evidence>
<dbReference type="EMBL" id="BMCU01000002">
    <property type="protein sequence ID" value="GGG10176.1"/>
    <property type="molecule type" value="Genomic_DNA"/>
</dbReference>
<gene>
    <name evidence="8" type="ORF">GCM10007304_25360</name>
</gene>
<dbReference type="InterPro" id="IPR016064">
    <property type="entry name" value="NAD/diacylglycerol_kinase_sf"/>
</dbReference>
<dbReference type="Pfam" id="PF00781">
    <property type="entry name" value="DAGK_cat"/>
    <property type="match status" value="1"/>
</dbReference>
<dbReference type="SUPFAM" id="SSF111331">
    <property type="entry name" value="NAD kinase/diacylglycerol kinase-like"/>
    <property type="match status" value="1"/>
</dbReference>
<proteinExistence type="predicted"/>
<reference evidence="8" key="1">
    <citation type="journal article" date="2014" name="Int. J. Syst. Evol. Microbiol.">
        <title>Complete genome sequence of Corynebacterium casei LMG S-19264T (=DSM 44701T), isolated from a smear-ripened cheese.</title>
        <authorList>
            <consortium name="US DOE Joint Genome Institute (JGI-PGF)"/>
            <person name="Walter F."/>
            <person name="Albersmeier A."/>
            <person name="Kalinowski J."/>
            <person name="Ruckert C."/>
        </authorList>
    </citation>
    <scope>NUCLEOTIDE SEQUENCE</scope>
    <source>
        <strain evidence="8">CCM 7905</strain>
    </source>
</reference>
<dbReference type="PROSITE" id="PS50146">
    <property type="entry name" value="DAGK"/>
    <property type="match status" value="1"/>
</dbReference>
<keyword evidence="2" id="KW-1003">Cell membrane</keyword>
<dbReference type="Gene3D" id="3.40.50.10330">
    <property type="entry name" value="Probable inorganic polyphosphate/atp-NAD kinase, domain 1"/>
    <property type="match status" value="1"/>
</dbReference>
<evidence type="ECO:0000313" key="9">
    <source>
        <dbReference type="Proteomes" id="UP000654257"/>
    </source>
</evidence>
<keyword evidence="3" id="KW-0812">Transmembrane</keyword>
<dbReference type="InterPro" id="IPR017438">
    <property type="entry name" value="ATP-NAD_kinase_N"/>
</dbReference>
<keyword evidence="4" id="KW-0378">Hydrolase</keyword>
<evidence type="ECO:0000259" key="7">
    <source>
        <dbReference type="PROSITE" id="PS50146"/>
    </source>
</evidence>
<dbReference type="GO" id="GO:0016301">
    <property type="term" value="F:kinase activity"/>
    <property type="evidence" value="ECO:0007669"/>
    <property type="project" value="InterPro"/>
</dbReference>
<dbReference type="GO" id="GO:0016787">
    <property type="term" value="F:hydrolase activity"/>
    <property type="evidence" value="ECO:0007669"/>
    <property type="project" value="UniProtKB-KW"/>
</dbReference>
<dbReference type="PANTHER" id="PTHR14969:SF62">
    <property type="entry name" value="DECAPRENYLPHOSPHORYL-5-PHOSPHORIBOSE PHOSPHATASE RV3807C-RELATED"/>
    <property type="match status" value="1"/>
</dbReference>
<dbReference type="Gene3D" id="1.20.144.10">
    <property type="entry name" value="Phosphatidic acid phosphatase type 2/haloperoxidase"/>
    <property type="match status" value="1"/>
</dbReference>
<dbReference type="InterPro" id="IPR000326">
    <property type="entry name" value="PAP2/HPO"/>
</dbReference>
<keyword evidence="9" id="KW-1185">Reference proteome</keyword>
<dbReference type="Proteomes" id="UP000654257">
    <property type="component" value="Unassembled WGS sequence"/>
</dbReference>
<dbReference type="InterPro" id="IPR036938">
    <property type="entry name" value="PAP2/HPO_sf"/>
</dbReference>
<dbReference type="AlphaFoldDB" id="A0A917D429"/>
<dbReference type="PANTHER" id="PTHR14969">
    <property type="entry name" value="SPHINGOSINE-1-PHOSPHATE PHOSPHOHYDROLASE"/>
    <property type="match status" value="1"/>
</dbReference>